<keyword evidence="3 6" id="KW-0238">DNA-binding</keyword>
<keyword evidence="2" id="KW-0805">Transcription regulation</keyword>
<name>A0A6A6B417_9PEZI</name>
<evidence type="ECO:0000256" key="3">
    <source>
        <dbReference type="ARBA" id="ARBA00023125"/>
    </source>
</evidence>
<gene>
    <name evidence="9" type="ORF">K452DRAFT_277471</name>
</gene>
<comment type="subcellular location">
    <subcellularLocation>
        <location evidence="1 6">Nucleus</location>
    </subcellularLocation>
</comment>
<dbReference type="PANTHER" id="PTHR45881">
    <property type="entry name" value="CHECKPOINT SUPPRESSOR 1-LIKE, ISOFORM A-RELATED"/>
    <property type="match status" value="1"/>
</dbReference>
<feature type="domain" description="Fork-head" evidence="8">
    <location>
        <begin position="30"/>
        <end position="127"/>
    </location>
</feature>
<dbReference type="AlphaFoldDB" id="A0A6A6B417"/>
<dbReference type="InterPro" id="IPR001766">
    <property type="entry name" value="Fork_head_dom"/>
</dbReference>
<proteinExistence type="predicted"/>
<dbReference type="PROSITE" id="PS50039">
    <property type="entry name" value="FORK_HEAD_3"/>
    <property type="match status" value="1"/>
</dbReference>
<dbReference type="Gene3D" id="1.10.10.10">
    <property type="entry name" value="Winged helix-like DNA-binding domain superfamily/Winged helix DNA-binding domain"/>
    <property type="match status" value="1"/>
</dbReference>
<dbReference type="InterPro" id="IPR036390">
    <property type="entry name" value="WH_DNA-bd_sf"/>
</dbReference>
<dbReference type="SMART" id="SM00339">
    <property type="entry name" value="FH"/>
    <property type="match status" value="1"/>
</dbReference>
<evidence type="ECO:0000313" key="9">
    <source>
        <dbReference type="EMBL" id="KAF2138358.1"/>
    </source>
</evidence>
<dbReference type="InterPro" id="IPR036388">
    <property type="entry name" value="WH-like_DNA-bd_sf"/>
</dbReference>
<dbReference type="GO" id="GO:0000981">
    <property type="term" value="F:DNA-binding transcription factor activity, RNA polymerase II-specific"/>
    <property type="evidence" value="ECO:0007669"/>
    <property type="project" value="TreeGrafter"/>
</dbReference>
<dbReference type="Proteomes" id="UP000799438">
    <property type="component" value="Unassembled WGS sequence"/>
</dbReference>
<sequence length="148" mass="16880">MDHSVKLEYLQPLDEERSASEPIQDEVNPEKEPPYAKLIYKALMQSPGYTMVLKDIYAWFKENTDKATDKETKGWQNSIRHNLSMNGAFKKVEQPAGEDSKKGNMWMLTDEAIREGVKSTTRYRTKNTKPRSTKAMQAPSAKGGHTAR</sequence>
<organism evidence="9 10">
    <name type="scientific">Aplosporella prunicola CBS 121167</name>
    <dbReference type="NCBI Taxonomy" id="1176127"/>
    <lineage>
        <taxon>Eukaryota</taxon>
        <taxon>Fungi</taxon>
        <taxon>Dikarya</taxon>
        <taxon>Ascomycota</taxon>
        <taxon>Pezizomycotina</taxon>
        <taxon>Dothideomycetes</taxon>
        <taxon>Dothideomycetes incertae sedis</taxon>
        <taxon>Botryosphaeriales</taxon>
        <taxon>Aplosporellaceae</taxon>
        <taxon>Aplosporella</taxon>
    </lineage>
</organism>
<evidence type="ECO:0000256" key="1">
    <source>
        <dbReference type="ARBA" id="ARBA00004123"/>
    </source>
</evidence>
<dbReference type="EMBL" id="ML995497">
    <property type="protein sequence ID" value="KAF2138358.1"/>
    <property type="molecule type" value="Genomic_DNA"/>
</dbReference>
<evidence type="ECO:0000313" key="10">
    <source>
        <dbReference type="Proteomes" id="UP000799438"/>
    </source>
</evidence>
<evidence type="ECO:0000256" key="4">
    <source>
        <dbReference type="ARBA" id="ARBA00023163"/>
    </source>
</evidence>
<dbReference type="GO" id="GO:0000978">
    <property type="term" value="F:RNA polymerase II cis-regulatory region sequence-specific DNA binding"/>
    <property type="evidence" value="ECO:0007669"/>
    <property type="project" value="TreeGrafter"/>
</dbReference>
<evidence type="ECO:0000259" key="8">
    <source>
        <dbReference type="PROSITE" id="PS50039"/>
    </source>
</evidence>
<feature type="compositionally biased region" description="Basic residues" evidence="7">
    <location>
        <begin position="121"/>
        <end position="132"/>
    </location>
</feature>
<dbReference type="PROSITE" id="PS00658">
    <property type="entry name" value="FORK_HEAD_2"/>
    <property type="match status" value="1"/>
</dbReference>
<dbReference type="InterPro" id="IPR030456">
    <property type="entry name" value="TF_fork_head_CS_2"/>
</dbReference>
<evidence type="ECO:0000256" key="6">
    <source>
        <dbReference type="PROSITE-ProRule" id="PRU00089"/>
    </source>
</evidence>
<dbReference type="PANTHER" id="PTHR45881:SF5">
    <property type="entry name" value="FORK-HEAD DOMAIN-CONTAINING PROTEIN"/>
    <property type="match status" value="1"/>
</dbReference>
<keyword evidence="4" id="KW-0804">Transcription</keyword>
<feature type="non-terminal residue" evidence="9">
    <location>
        <position position="148"/>
    </location>
</feature>
<dbReference type="GeneID" id="54296821"/>
<feature type="region of interest" description="Disordered" evidence="7">
    <location>
        <begin position="116"/>
        <end position="148"/>
    </location>
</feature>
<keyword evidence="10" id="KW-1185">Reference proteome</keyword>
<reference evidence="9" key="1">
    <citation type="journal article" date="2020" name="Stud. Mycol.">
        <title>101 Dothideomycetes genomes: a test case for predicting lifestyles and emergence of pathogens.</title>
        <authorList>
            <person name="Haridas S."/>
            <person name="Albert R."/>
            <person name="Binder M."/>
            <person name="Bloem J."/>
            <person name="Labutti K."/>
            <person name="Salamov A."/>
            <person name="Andreopoulos B."/>
            <person name="Baker S."/>
            <person name="Barry K."/>
            <person name="Bills G."/>
            <person name="Bluhm B."/>
            <person name="Cannon C."/>
            <person name="Castanera R."/>
            <person name="Culley D."/>
            <person name="Daum C."/>
            <person name="Ezra D."/>
            <person name="Gonzalez J."/>
            <person name="Henrissat B."/>
            <person name="Kuo A."/>
            <person name="Liang C."/>
            <person name="Lipzen A."/>
            <person name="Lutzoni F."/>
            <person name="Magnuson J."/>
            <person name="Mondo S."/>
            <person name="Nolan M."/>
            <person name="Ohm R."/>
            <person name="Pangilinan J."/>
            <person name="Park H.-J."/>
            <person name="Ramirez L."/>
            <person name="Alfaro M."/>
            <person name="Sun H."/>
            <person name="Tritt A."/>
            <person name="Yoshinaga Y."/>
            <person name="Zwiers L.-H."/>
            <person name="Turgeon B."/>
            <person name="Goodwin S."/>
            <person name="Spatafora J."/>
            <person name="Crous P."/>
            <person name="Grigoriev I."/>
        </authorList>
    </citation>
    <scope>NUCLEOTIDE SEQUENCE</scope>
    <source>
        <strain evidence="9">CBS 121167</strain>
    </source>
</reference>
<dbReference type="OrthoDB" id="5954824at2759"/>
<keyword evidence="5 6" id="KW-0539">Nucleus</keyword>
<dbReference type="GO" id="GO:0005634">
    <property type="term" value="C:nucleus"/>
    <property type="evidence" value="ECO:0007669"/>
    <property type="project" value="UniProtKB-SubCell"/>
</dbReference>
<dbReference type="Pfam" id="PF00250">
    <property type="entry name" value="Forkhead"/>
    <property type="match status" value="1"/>
</dbReference>
<evidence type="ECO:0000256" key="5">
    <source>
        <dbReference type="ARBA" id="ARBA00023242"/>
    </source>
</evidence>
<protein>
    <recommendedName>
        <fullName evidence="8">Fork-head domain-containing protein</fullName>
    </recommendedName>
</protein>
<evidence type="ECO:0000256" key="7">
    <source>
        <dbReference type="SAM" id="MobiDB-lite"/>
    </source>
</evidence>
<feature type="DNA-binding region" description="Fork-head" evidence="6">
    <location>
        <begin position="30"/>
        <end position="127"/>
    </location>
</feature>
<evidence type="ECO:0000256" key="2">
    <source>
        <dbReference type="ARBA" id="ARBA00023015"/>
    </source>
</evidence>
<dbReference type="SUPFAM" id="SSF46785">
    <property type="entry name" value="Winged helix' DNA-binding domain"/>
    <property type="match status" value="1"/>
</dbReference>
<accession>A0A6A6B417</accession>
<dbReference type="FunFam" id="1.10.10.10:FF:000522">
    <property type="entry name" value="Forkhead domain protein"/>
    <property type="match status" value="1"/>
</dbReference>
<dbReference type="RefSeq" id="XP_033394071.1">
    <property type="nucleotide sequence ID" value="XM_033539325.1"/>
</dbReference>
<feature type="region of interest" description="Disordered" evidence="7">
    <location>
        <begin position="1"/>
        <end position="30"/>
    </location>
</feature>